<gene>
    <name evidence="1" type="ORF">ACH4F9_03985</name>
</gene>
<sequence length="140" mass="14494">MNDTPDPAAPIAQTDSPDLVQVVLGECSAADADAVFGVLRTHFPSDRGDEAPHRTEQAQPAVWTGGFLASADTGPVRGVLLAGSVTADLQGGPVAVQRLRETLESAFVVSTTGTESGDQEVQMQLRLTGAEHGEPPLPGH</sequence>
<dbReference type="RefSeq" id="WP_397707560.1">
    <property type="nucleotide sequence ID" value="NZ_JBIRGN010000001.1"/>
</dbReference>
<evidence type="ECO:0000313" key="2">
    <source>
        <dbReference type="Proteomes" id="UP001610818"/>
    </source>
</evidence>
<dbReference type="EMBL" id="JBIRGQ010000001">
    <property type="protein sequence ID" value="MFH8544157.1"/>
    <property type="molecule type" value="Genomic_DNA"/>
</dbReference>
<dbReference type="Proteomes" id="UP001610818">
    <property type="component" value="Unassembled WGS sequence"/>
</dbReference>
<name>A0ABW7QHA5_9ACTN</name>
<proteinExistence type="predicted"/>
<evidence type="ECO:0000313" key="1">
    <source>
        <dbReference type="EMBL" id="MFH8544157.1"/>
    </source>
</evidence>
<organism evidence="1 2">
    <name type="scientific">Streptomyces longisporoflavus</name>
    <dbReference type="NCBI Taxonomy" id="28044"/>
    <lineage>
        <taxon>Bacteria</taxon>
        <taxon>Bacillati</taxon>
        <taxon>Actinomycetota</taxon>
        <taxon>Actinomycetes</taxon>
        <taxon>Kitasatosporales</taxon>
        <taxon>Streptomycetaceae</taxon>
        <taxon>Streptomyces</taxon>
    </lineage>
</organism>
<keyword evidence="2" id="KW-1185">Reference proteome</keyword>
<accession>A0ABW7QHA5</accession>
<reference evidence="1 2" key="1">
    <citation type="submission" date="2024-10" db="EMBL/GenBank/DDBJ databases">
        <title>The Natural Products Discovery Center: Release of the First 8490 Sequenced Strains for Exploring Actinobacteria Biosynthetic Diversity.</title>
        <authorList>
            <person name="Kalkreuter E."/>
            <person name="Kautsar S.A."/>
            <person name="Yang D."/>
            <person name="Bader C.D."/>
            <person name="Teijaro C.N."/>
            <person name="Fluegel L."/>
            <person name="Davis C.M."/>
            <person name="Simpson J.R."/>
            <person name="Lauterbach L."/>
            <person name="Steele A.D."/>
            <person name="Gui C."/>
            <person name="Meng S."/>
            <person name="Li G."/>
            <person name="Viehrig K."/>
            <person name="Ye F."/>
            <person name="Su P."/>
            <person name="Kiefer A.F."/>
            <person name="Nichols A."/>
            <person name="Cepeda A.J."/>
            <person name="Yan W."/>
            <person name="Fan B."/>
            <person name="Jiang Y."/>
            <person name="Adhikari A."/>
            <person name="Zheng C.-J."/>
            <person name="Schuster L."/>
            <person name="Cowan T.M."/>
            <person name="Smanski M.J."/>
            <person name="Chevrette M.G."/>
            <person name="De Carvalho L.P.S."/>
            <person name="Shen B."/>
        </authorList>
    </citation>
    <scope>NUCLEOTIDE SEQUENCE [LARGE SCALE GENOMIC DNA]</scope>
    <source>
        <strain evidence="1 2">NPDC017990</strain>
    </source>
</reference>
<protein>
    <submittedName>
        <fullName evidence="1">Uncharacterized protein</fullName>
    </submittedName>
</protein>
<comment type="caution">
    <text evidence="1">The sequence shown here is derived from an EMBL/GenBank/DDBJ whole genome shotgun (WGS) entry which is preliminary data.</text>
</comment>